<dbReference type="InterPro" id="IPR036291">
    <property type="entry name" value="NAD(P)-bd_dom_sf"/>
</dbReference>
<dbReference type="NCBIfam" id="TIGR01181">
    <property type="entry name" value="dTDP_gluc_dehyt"/>
    <property type="match status" value="1"/>
</dbReference>
<dbReference type="InterPro" id="IPR016040">
    <property type="entry name" value="NAD(P)-bd_dom"/>
</dbReference>
<evidence type="ECO:0000256" key="6">
    <source>
        <dbReference type="ARBA" id="ARBA00023239"/>
    </source>
</evidence>
<dbReference type="EMBL" id="JAOANI010000014">
    <property type="protein sequence ID" value="MCT7358403.1"/>
    <property type="molecule type" value="Genomic_DNA"/>
</dbReference>
<feature type="domain" description="NAD(P)-binding" evidence="8">
    <location>
        <begin position="5"/>
        <end position="337"/>
    </location>
</feature>
<reference evidence="9" key="1">
    <citation type="journal article" date="2022" name="Front. Microbiol.">
        <title>Genome-based taxonomic rearrangement of Oceanobacter-related bacteria including the description of Thalassolituus hydrocarbonoclasticus sp. nov. and Thalassolituus pacificus sp. nov. and emended description of the genus Thalassolituus.</title>
        <authorList>
            <person name="Dong C."/>
            <person name="Wei L."/>
            <person name="Wang J."/>
            <person name="Lai Q."/>
            <person name="Huang Z."/>
            <person name="Shao Z."/>
        </authorList>
    </citation>
    <scope>NUCLEOTIDE SEQUENCE</scope>
    <source>
        <strain evidence="9">59MF3M-4</strain>
    </source>
</reference>
<keyword evidence="5" id="KW-0520">NAD</keyword>
<comment type="similarity">
    <text evidence="3 7">Belongs to the NAD(P)-dependent epimerase/dehydratase family. dTDP-glucose dehydratase subfamily.</text>
</comment>
<organism evidence="9 10">
    <name type="scientific">Thalassolituus pacificus</name>
    <dbReference type="NCBI Taxonomy" id="2975440"/>
    <lineage>
        <taxon>Bacteria</taxon>
        <taxon>Pseudomonadati</taxon>
        <taxon>Pseudomonadota</taxon>
        <taxon>Gammaproteobacteria</taxon>
        <taxon>Oceanospirillales</taxon>
        <taxon>Oceanospirillaceae</taxon>
        <taxon>Thalassolituus</taxon>
    </lineage>
</organism>
<reference evidence="9" key="2">
    <citation type="submission" date="2022-08" db="EMBL/GenBank/DDBJ databases">
        <authorList>
            <person name="Dong C."/>
        </authorList>
    </citation>
    <scope>NUCLEOTIDE SEQUENCE</scope>
    <source>
        <strain evidence="9">59MF3M-4</strain>
    </source>
</reference>
<name>A0A9X2WDM8_9GAMM</name>
<comment type="catalytic activity">
    <reaction evidence="1 7">
        <text>dTDP-alpha-D-glucose = dTDP-4-dehydro-6-deoxy-alpha-D-glucose + H2O</text>
        <dbReference type="Rhea" id="RHEA:17221"/>
        <dbReference type="ChEBI" id="CHEBI:15377"/>
        <dbReference type="ChEBI" id="CHEBI:57477"/>
        <dbReference type="ChEBI" id="CHEBI:57649"/>
        <dbReference type="EC" id="4.2.1.46"/>
    </reaction>
</comment>
<proteinExistence type="inferred from homology"/>
<evidence type="ECO:0000259" key="8">
    <source>
        <dbReference type="Pfam" id="PF16363"/>
    </source>
</evidence>
<keyword evidence="10" id="KW-1185">Reference proteome</keyword>
<dbReference type="PANTHER" id="PTHR43000">
    <property type="entry name" value="DTDP-D-GLUCOSE 4,6-DEHYDRATASE-RELATED"/>
    <property type="match status" value="1"/>
</dbReference>
<evidence type="ECO:0000313" key="9">
    <source>
        <dbReference type="EMBL" id="MCT7358403.1"/>
    </source>
</evidence>
<evidence type="ECO:0000256" key="4">
    <source>
        <dbReference type="ARBA" id="ARBA00011990"/>
    </source>
</evidence>
<dbReference type="Pfam" id="PF16363">
    <property type="entry name" value="GDP_Man_Dehyd"/>
    <property type="match status" value="1"/>
</dbReference>
<keyword evidence="6 7" id="KW-0456">Lyase</keyword>
<dbReference type="AlphaFoldDB" id="A0A9X2WDM8"/>
<dbReference type="Gene3D" id="3.90.25.10">
    <property type="entry name" value="UDP-galactose 4-epimerase, domain 1"/>
    <property type="match status" value="1"/>
</dbReference>
<comment type="cofactor">
    <cofactor evidence="2 7">
        <name>NAD(+)</name>
        <dbReference type="ChEBI" id="CHEBI:57540"/>
    </cofactor>
</comment>
<comment type="caution">
    <text evidence="9">The sequence shown here is derived from an EMBL/GenBank/DDBJ whole genome shotgun (WGS) entry which is preliminary data.</text>
</comment>
<accession>A0A9X2WDM8</accession>
<sequence>MKRLLVTGGAGFIGANFIEYWQEEHPQDFIVVLDILSYAGNKANLAEALKRPNTVFVQGSINDRSLIEYLLAFYRLDTIVNFAAESHVDRSISAPEQFVETNIVGMLNVLQAARHVWIEEPLNAGKPVLPHRFHHVSTDEVFGDLGEEGEPFSEHSRYQPSNPYAATKAASDHLLNAWARTYGLNVSLSNCSNNFGRYQYPEKLMPRMITNILFERPLTVFGNGQQVRDWLYVKDHAAGIDRILGAGKTGCNYNIGGHNEQTNLQFIQLLCGLINDEFARDASLAEHYPQALSAIDGRSQQLITHVQDRPGHDVRYAINAGKISRELGFMPQHDFAAAMLDTVRWYLQHPHWFAAH</sequence>
<evidence type="ECO:0000256" key="5">
    <source>
        <dbReference type="ARBA" id="ARBA00023027"/>
    </source>
</evidence>
<dbReference type="Proteomes" id="UP001147830">
    <property type="component" value="Unassembled WGS sequence"/>
</dbReference>
<evidence type="ECO:0000256" key="3">
    <source>
        <dbReference type="ARBA" id="ARBA00008178"/>
    </source>
</evidence>
<dbReference type="Gene3D" id="3.40.50.720">
    <property type="entry name" value="NAD(P)-binding Rossmann-like Domain"/>
    <property type="match status" value="1"/>
</dbReference>
<evidence type="ECO:0000256" key="7">
    <source>
        <dbReference type="RuleBase" id="RU004473"/>
    </source>
</evidence>
<evidence type="ECO:0000256" key="1">
    <source>
        <dbReference type="ARBA" id="ARBA00001539"/>
    </source>
</evidence>
<dbReference type="SUPFAM" id="SSF51735">
    <property type="entry name" value="NAD(P)-binding Rossmann-fold domains"/>
    <property type="match status" value="1"/>
</dbReference>
<dbReference type="EC" id="4.2.1.46" evidence="4 7"/>
<dbReference type="CDD" id="cd05246">
    <property type="entry name" value="dTDP_GD_SDR_e"/>
    <property type="match status" value="1"/>
</dbReference>
<dbReference type="GO" id="GO:0008460">
    <property type="term" value="F:dTDP-glucose 4,6-dehydratase activity"/>
    <property type="evidence" value="ECO:0007669"/>
    <property type="project" value="UniProtKB-EC"/>
</dbReference>
<dbReference type="GO" id="GO:0009225">
    <property type="term" value="P:nucleotide-sugar metabolic process"/>
    <property type="evidence" value="ECO:0007669"/>
    <property type="project" value="InterPro"/>
</dbReference>
<gene>
    <name evidence="9" type="primary">rfbB</name>
    <name evidence="9" type="ORF">NYR02_05125</name>
</gene>
<dbReference type="RefSeq" id="WP_260975319.1">
    <property type="nucleotide sequence ID" value="NZ_JAOANI010000014.1"/>
</dbReference>
<evidence type="ECO:0000256" key="2">
    <source>
        <dbReference type="ARBA" id="ARBA00001911"/>
    </source>
</evidence>
<dbReference type="InterPro" id="IPR005888">
    <property type="entry name" value="dTDP_Gluc_deHydtase"/>
</dbReference>
<evidence type="ECO:0000313" key="10">
    <source>
        <dbReference type="Proteomes" id="UP001147830"/>
    </source>
</evidence>
<protein>
    <recommendedName>
        <fullName evidence="4 7">dTDP-glucose 4,6-dehydratase</fullName>
        <ecNumber evidence="4 7">4.2.1.46</ecNumber>
    </recommendedName>
</protein>